<feature type="compositionally biased region" description="Polar residues" evidence="1">
    <location>
        <begin position="837"/>
        <end position="851"/>
    </location>
</feature>
<dbReference type="VEuPathDB" id="VectorBase:AEPI010870"/>
<dbReference type="InterPro" id="IPR052074">
    <property type="entry name" value="NonRcpt_TyrProt_Phosphatase"/>
</dbReference>
<dbReference type="InterPro" id="IPR001478">
    <property type="entry name" value="PDZ"/>
</dbReference>
<evidence type="ECO:0000256" key="1">
    <source>
        <dbReference type="SAM" id="MobiDB-lite"/>
    </source>
</evidence>
<feature type="region of interest" description="Disordered" evidence="1">
    <location>
        <begin position="803"/>
        <end position="851"/>
    </location>
</feature>
<feature type="region of interest" description="Disordered" evidence="1">
    <location>
        <begin position="211"/>
        <end position="258"/>
    </location>
</feature>
<accession>A0A182PV83</accession>
<reference evidence="3" key="2">
    <citation type="submission" date="2020-05" db="UniProtKB">
        <authorList>
            <consortium name="EnsemblMetazoa"/>
        </authorList>
    </citation>
    <scope>IDENTIFICATION</scope>
    <source>
        <strain evidence="3">Epiroticus2</strain>
    </source>
</reference>
<feature type="compositionally biased region" description="Low complexity" evidence="1">
    <location>
        <begin position="680"/>
        <end position="696"/>
    </location>
</feature>
<feature type="region of interest" description="Disordered" evidence="1">
    <location>
        <begin position="69"/>
        <end position="93"/>
    </location>
</feature>
<keyword evidence="4" id="KW-1185">Reference proteome</keyword>
<reference evidence="4" key="1">
    <citation type="submission" date="2013-03" db="EMBL/GenBank/DDBJ databases">
        <title>The Genome Sequence of Anopheles epiroticus epiroticus2.</title>
        <authorList>
            <consortium name="The Broad Institute Genomics Platform"/>
            <person name="Neafsey D.E."/>
            <person name="Howell P."/>
            <person name="Walker B."/>
            <person name="Young S.K."/>
            <person name="Zeng Q."/>
            <person name="Gargeya S."/>
            <person name="Fitzgerald M."/>
            <person name="Haas B."/>
            <person name="Abouelleil A."/>
            <person name="Allen A.W."/>
            <person name="Alvarado L."/>
            <person name="Arachchi H.M."/>
            <person name="Berlin A.M."/>
            <person name="Chapman S.B."/>
            <person name="Gainer-Dewar J."/>
            <person name="Goldberg J."/>
            <person name="Griggs A."/>
            <person name="Gujja S."/>
            <person name="Hansen M."/>
            <person name="Howarth C."/>
            <person name="Imamovic A."/>
            <person name="Ireland A."/>
            <person name="Larimer J."/>
            <person name="McCowan C."/>
            <person name="Murphy C."/>
            <person name="Pearson M."/>
            <person name="Poon T.W."/>
            <person name="Priest M."/>
            <person name="Roberts A."/>
            <person name="Saif S."/>
            <person name="Shea T."/>
            <person name="Sisk P."/>
            <person name="Sykes S."/>
            <person name="Wortman J."/>
            <person name="Nusbaum C."/>
            <person name="Birren B."/>
        </authorList>
    </citation>
    <scope>NUCLEOTIDE SEQUENCE [LARGE SCALE GENOMIC DNA]</scope>
    <source>
        <strain evidence="4">Epiroticus2</strain>
    </source>
</reference>
<name>A0A182PV83_9DIPT</name>
<dbReference type="AlphaFoldDB" id="A0A182PV83"/>
<evidence type="ECO:0000259" key="2">
    <source>
        <dbReference type="PROSITE" id="PS50106"/>
    </source>
</evidence>
<dbReference type="STRING" id="199890.A0A182PV83"/>
<feature type="region of interest" description="Disordered" evidence="1">
    <location>
        <begin position="645"/>
        <end position="698"/>
    </location>
</feature>
<feature type="compositionally biased region" description="Gly residues" evidence="1">
    <location>
        <begin position="449"/>
        <end position="458"/>
    </location>
</feature>
<organism evidence="3 4">
    <name type="scientific">Anopheles epiroticus</name>
    <dbReference type="NCBI Taxonomy" id="199890"/>
    <lineage>
        <taxon>Eukaryota</taxon>
        <taxon>Metazoa</taxon>
        <taxon>Ecdysozoa</taxon>
        <taxon>Arthropoda</taxon>
        <taxon>Hexapoda</taxon>
        <taxon>Insecta</taxon>
        <taxon>Pterygota</taxon>
        <taxon>Neoptera</taxon>
        <taxon>Endopterygota</taxon>
        <taxon>Diptera</taxon>
        <taxon>Nematocera</taxon>
        <taxon>Culicoidea</taxon>
        <taxon>Culicidae</taxon>
        <taxon>Anophelinae</taxon>
        <taxon>Anopheles</taxon>
    </lineage>
</organism>
<feature type="compositionally biased region" description="Low complexity" evidence="1">
    <location>
        <begin position="422"/>
        <end position="438"/>
    </location>
</feature>
<evidence type="ECO:0000313" key="4">
    <source>
        <dbReference type="Proteomes" id="UP000075885"/>
    </source>
</evidence>
<dbReference type="PANTHER" id="PTHR46900:SF4">
    <property type="entry name" value="FERM AND PDZ DOMAIN CONTAINING 2"/>
    <property type="match status" value="1"/>
</dbReference>
<dbReference type="Pfam" id="PF00595">
    <property type="entry name" value="PDZ"/>
    <property type="match status" value="3"/>
</dbReference>
<dbReference type="CDD" id="cd00136">
    <property type="entry name" value="PDZ_canonical"/>
    <property type="match status" value="1"/>
</dbReference>
<dbReference type="Gene3D" id="2.30.42.10">
    <property type="match status" value="3"/>
</dbReference>
<protein>
    <recommendedName>
        <fullName evidence="2">PDZ domain-containing protein</fullName>
    </recommendedName>
</protein>
<dbReference type="PANTHER" id="PTHR46900">
    <property type="entry name" value="TYROSINE-PROTEIN PHOSPHATASE NON-RECEPTOR TYPE 13"/>
    <property type="match status" value="1"/>
</dbReference>
<dbReference type="SMART" id="SM00228">
    <property type="entry name" value="PDZ"/>
    <property type="match status" value="3"/>
</dbReference>
<evidence type="ECO:0000313" key="3">
    <source>
        <dbReference type="EnsemblMetazoa" id="AEPI010870-PA"/>
    </source>
</evidence>
<feature type="region of interest" description="Disordered" evidence="1">
    <location>
        <begin position="507"/>
        <end position="526"/>
    </location>
</feature>
<dbReference type="InterPro" id="IPR036034">
    <property type="entry name" value="PDZ_sf"/>
</dbReference>
<sequence length="851" mass="91149">MIYATGSQHPPSQQHNLQLKLPLHRTAIDAGCDQGYGSERSPEDELPPPLLLMHETQYIEILAASSAATTGPSSGTAPSECVAAQQTGEQQQQQSAQPYWTTGGNQVVVGPYSFITKDSIFFVQVAKGTRGLGFSVSGGSDSSAPFPGLIRIKRLFPHQAAWATGMLQPGDILLEANGVPLTGLTNYHALEVLRKATNVVTLTVCRPKDEQYRKLSPPTEPPRPPLRNALSYDPSHGSASVPQSPLPPAGIPYPQQQQMQHFFPPPNASWNQQLQSVAGFLPPLDPIQTNFSGEFEIVMTKQQGSLGFTLRKEDDSLLGHYVRALVREPALSDGRIRPGDKIVAVNDVPVSSMTHEEAVIFLRQAADVVRLRLYRDQAQTPLSAHSPAEASLRGRTRLLLRPEALNLLNDLAASRYHRAVASATGSGSSVTSSSATTSPRRLRRAGVHQHGGGSGGFDNHGFQQQHSSNGTFNCSDTCSNASTIVSQDNLDESYYRDEEIDAIVASEEQQQHEGGEQGPRPRPTFLDLEAGGARFQLNNLDRDTLEAPLRYGLAGTAGTPGLAGPDPDGPNFVSLPCETFLVACKTEQDLQDGEQTEAIYVQHFAHKSPLYSSVNVPARVGAAELVEAVERGGKKSLMKWKGATLLGDEQEREPSTHPSESGSGTEQLTDSLVTPDADDSSLAATAGTTLSTATPTTERELFDLNASCGTDSEGNQIFTVELNKGWNSRLGFSLKQEAAGNGTIRTVISAIYRDSVAARDGRLHVGDILIMVNEESVESLPTAQVIELMRIVRGSIFITLMRPSGGGTGSTLEPTPEEPATEDKGGQQAGDDAASSGEPSQGESQTAAMRQ</sequence>
<feature type="domain" description="PDZ" evidence="2">
    <location>
        <begin position="719"/>
        <end position="804"/>
    </location>
</feature>
<dbReference type="EnsemblMetazoa" id="AEPI010870-RA">
    <property type="protein sequence ID" value="AEPI010870-PA"/>
    <property type="gene ID" value="AEPI010870"/>
</dbReference>
<dbReference type="PROSITE" id="PS50106">
    <property type="entry name" value="PDZ"/>
    <property type="match status" value="3"/>
</dbReference>
<feature type="domain" description="PDZ" evidence="2">
    <location>
        <begin position="296"/>
        <end position="377"/>
    </location>
</feature>
<dbReference type="Proteomes" id="UP000075885">
    <property type="component" value="Unassembled WGS sequence"/>
</dbReference>
<dbReference type="SUPFAM" id="SSF50156">
    <property type="entry name" value="PDZ domain-like"/>
    <property type="match status" value="3"/>
</dbReference>
<feature type="compositionally biased region" description="Polar residues" evidence="1">
    <location>
        <begin position="656"/>
        <end position="672"/>
    </location>
</feature>
<feature type="domain" description="PDZ" evidence="2">
    <location>
        <begin position="122"/>
        <end position="208"/>
    </location>
</feature>
<feature type="region of interest" description="Disordered" evidence="1">
    <location>
        <begin position="422"/>
        <end position="464"/>
    </location>
</feature>
<proteinExistence type="predicted"/>